<dbReference type="GeneID" id="10328854"/>
<dbReference type="RefSeq" id="YP_004324337.1">
    <property type="nucleotide sequence ID" value="NC_015287.1"/>
</dbReference>
<keyword evidence="2" id="KW-1185">Reference proteome</keyword>
<protein>
    <submittedName>
        <fullName evidence="1">Uncharacterized protein</fullName>
    </submittedName>
</protein>
<reference evidence="1 2" key="1">
    <citation type="journal article" date="2010" name="Environ. Microbiol.">
        <title>Genomic analysis of oceanic cyanobacterial myoviruses compared with T4-like myoviruses from diverse hosts and environments.</title>
        <authorList>
            <person name="Sullivan M.B."/>
            <person name="Huang K.H."/>
            <person name="Ignacio-Espinoza J.C."/>
            <person name="Berlin A.M."/>
            <person name="Kelly L."/>
            <person name="Weigele P.R."/>
            <person name="DeFrancesco A.S."/>
            <person name="Kern S.E."/>
            <person name="Thompson L.R."/>
            <person name="Young S."/>
            <person name="Yandava C."/>
            <person name="Fu R."/>
            <person name="Krastins B."/>
            <person name="Chase M."/>
            <person name="Sarracino D."/>
            <person name="Osburne M.S."/>
            <person name="Henn M.R."/>
            <person name="Chisholm S.W."/>
        </authorList>
    </citation>
    <scope>NUCLEOTIDE SEQUENCE [LARGE SCALE GENOMIC DNA]</scope>
    <source>
        <strain evidence="1">8109-3</strain>
    </source>
</reference>
<dbReference type="KEGG" id="vg:10328854"/>
<dbReference type="EMBL" id="GU071098">
    <property type="protein sequence ID" value="ADO98350.1"/>
    <property type="molecule type" value="Genomic_DNA"/>
</dbReference>
<dbReference type="Proteomes" id="UP000006527">
    <property type="component" value="Segment"/>
</dbReference>
<dbReference type="OrthoDB" id="27915at10239"/>
<proteinExistence type="predicted"/>
<name>E3SLK2_9CAUD</name>
<accession>E3SLK2</accession>
<evidence type="ECO:0000313" key="1">
    <source>
        <dbReference type="EMBL" id="ADO98350.1"/>
    </source>
</evidence>
<evidence type="ECO:0000313" key="2">
    <source>
        <dbReference type="Proteomes" id="UP000006527"/>
    </source>
</evidence>
<sequence length="54" mass="6132">MIDVLLYMSLSCEDTADMIRRIREKDNVSALIQTELVDVLQEATPECSWDANAD</sequence>
<gene>
    <name evidence="1" type="ORF">SSSM7_289</name>
</gene>
<organism evidence="1 2">
    <name type="scientific">Synechococcus phage S-SSM7</name>
    <dbReference type="NCBI Taxonomy" id="445686"/>
    <lineage>
        <taxon>Viruses</taxon>
        <taxon>Duplodnaviria</taxon>
        <taxon>Heunggongvirae</taxon>
        <taxon>Uroviricota</taxon>
        <taxon>Caudoviricetes</taxon>
        <taxon>Pantevenvirales</taxon>
        <taxon>Kyanoviridae</taxon>
        <taxon>Lipsvirus</taxon>
        <taxon>Lipsvirus ssm7</taxon>
    </lineage>
</organism>